<sequence>MKTVWWRRLSRSVPTEVEEDIQLHLIGNDCEAALIGVFETDFSGTWIDHPTSIRRAENKLVQLRLAHEMGLSHPATLVTQDAARLCEFVAEHERVVAKVLRGTNTAPLATVSLDATRLPLESVRMAPTIFQEEVRGSSHLRVVVFGEAVYAFRITSPHLDWRPYTDTAVELVQLDPGVEMSLKRFLVALHLRMGSFDLKIKDDGEVVFLEVNPQGQFLFLQSKTGVDLATACAEYLASSPQGAA</sequence>
<accession>W9G6E7</accession>
<dbReference type="PANTHER" id="PTHR21621">
    <property type="entry name" value="RIBOSOMAL PROTEIN S6 MODIFICATION PROTEIN"/>
    <property type="match status" value="1"/>
</dbReference>
<dbReference type="GO" id="GO:0009432">
    <property type="term" value="P:SOS response"/>
    <property type="evidence" value="ECO:0007669"/>
    <property type="project" value="TreeGrafter"/>
</dbReference>
<dbReference type="PANTHER" id="PTHR21621:SF0">
    <property type="entry name" value="BETA-CITRYLGLUTAMATE SYNTHASE B-RELATED"/>
    <property type="match status" value="1"/>
</dbReference>
<dbReference type="EMBL" id="AWSA01000045">
    <property type="protein sequence ID" value="EWT00378.1"/>
    <property type="molecule type" value="Genomic_DNA"/>
</dbReference>
<dbReference type="eggNOG" id="COG0189">
    <property type="taxonomic scope" value="Bacteria"/>
</dbReference>
<dbReference type="InterPro" id="IPR013815">
    <property type="entry name" value="ATP_grasp_subdomain_1"/>
</dbReference>
<proteinExistence type="predicted"/>
<gene>
    <name evidence="1" type="ORF">N865_16065</name>
</gene>
<dbReference type="STRING" id="1386089.N865_16065"/>
<dbReference type="AlphaFoldDB" id="W9G6E7"/>
<keyword evidence="2" id="KW-1185">Reference proteome</keyword>
<evidence type="ECO:0000313" key="2">
    <source>
        <dbReference type="Proteomes" id="UP000019489"/>
    </source>
</evidence>
<evidence type="ECO:0000313" key="1">
    <source>
        <dbReference type="EMBL" id="EWT00378.1"/>
    </source>
</evidence>
<comment type="caution">
    <text evidence="1">The sequence shown here is derived from an EMBL/GenBank/DDBJ whole genome shotgun (WGS) entry which is preliminary data.</text>
</comment>
<reference evidence="1 2" key="1">
    <citation type="submission" date="2013-08" db="EMBL/GenBank/DDBJ databases">
        <title>Intrasporangium oryzae NRRL B-24470.</title>
        <authorList>
            <person name="Liu H."/>
            <person name="Wang G."/>
        </authorList>
    </citation>
    <scope>NUCLEOTIDE SEQUENCE [LARGE SCALE GENOMIC DNA]</scope>
    <source>
        <strain evidence="1 2">NRRL B-24470</strain>
    </source>
</reference>
<organism evidence="1 2">
    <name type="scientific">Intrasporangium oryzae NRRL B-24470</name>
    <dbReference type="NCBI Taxonomy" id="1386089"/>
    <lineage>
        <taxon>Bacteria</taxon>
        <taxon>Bacillati</taxon>
        <taxon>Actinomycetota</taxon>
        <taxon>Actinomycetes</taxon>
        <taxon>Micrococcales</taxon>
        <taxon>Intrasporangiaceae</taxon>
        <taxon>Intrasporangium</taxon>
    </lineage>
</organism>
<dbReference type="SUPFAM" id="SSF56059">
    <property type="entry name" value="Glutathione synthetase ATP-binding domain-like"/>
    <property type="match status" value="1"/>
</dbReference>
<dbReference type="Gene3D" id="3.30.470.20">
    <property type="entry name" value="ATP-grasp fold, B domain"/>
    <property type="match status" value="2"/>
</dbReference>
<dbReference type="Proteomes" id="UP000019489">
    <property type="component" value="Unassembled WGS sequence"/>
</dbReference>
<dbReference type="GO" id="GO:0005524">
    <property type="term" value="F:ATP binding"/>
    <property type="evidence" value="ECO:0007669"/>
    <property type="project" value="InterPro"/>
</dbReference>
<dbReference type="GO" id="GO:0005737">
    <property type="term" value="C:cytoplasm"/>
    <property type="evidence" value="ECO:0007669"/>
    <property type="project" value="TreeGrafter"/>
</dbReference>
<name>W9G6E7_9MICO</name>
<dbReference type="Gene3D" id="3.30.1490.20">
    <property type="entry name" value="ATP-grasp fold, A domain"/>
    <property type="match status" value="1"/>
</dbReference>
<evidence type="ECO:0008006" key="3">
    <source>
        <dbReference type="Google" id="ProtNLM"/>
    </source>
</evidence>
<dbReference type="GO" id="GO:0018169">
    <property type="term" value="F:ribosomal S6-glutamic acid ligase activity"/>
    <property type="evidence" value="ECO:0007669"/>
    <property type="project" value="TreeGrafter"/>
</dbReference>
<protein>
    <recommendedName>
        <fullName evidence="3">ATP-grasp domain-containing protein</fullName>
    </recommendedName>
</protein>